<dbReference type="EMBL" id="CP144544">
    <property type="protein sequence ID" value="WVW84049.1"/>
    <property type="molecule type" value="Genomic_DNA"/>
</dbReference>
<proteinExistence type="predicted"/>
<evidence type="ECO:0000313" key="3">
    <source>
        <dbReference type="EMBL" id="WVW84049.1"/>
    </source>
</evidence>
<keyword evidence="4" id="KW-1185">Reference proteome</keyword>
<reference evidence="3" key="4">
    <citation type="submission" date="2024-02" db="EMBL/GenBank/DDBJ databases">
        <title>Comparative genomics of Cryptococcus and Kwoniella reveals pathogenesis evolution and contrasting modes of karyotype evolution via chromosome fusion or intercentromeric recombination.</title>
        <authorList>
            <person name="Coelho M.A."/>
            <person name="David-Palma M."/>
            <person name="Shea T."/>
            <person name="Bowers K."/>
            <person name="McGinley-Smith S."/>
            <person name="Mohammad A.W."/>
            <person name="Gnirke A."/>
            <person name="Yurkov A.M."/>
            <person name="Nowrousian M."/>
            <person name="Sun S."/>
            <person name="Cuomo C.A."/>
            <person name="Heitman J."/>
        </authorList>
    </citation>
    <scope>NUCLEOTIDE SEQUENCE</scope>
    <source>
        <strain evidence="3">CBS 10118</strain>
    </source>
</reference>
<dbReference type="EMBL" id="KI894021">
    <property type="protein sequence ID" value="OCF25384.1"/>
    <property type="molecule type" value="Genomic_DNA"/>
</dbReference>
<evidence type="ECO:0000313" key="2">
    <source>
        <dbReference type="EMBL" id="OCF25384.1"/>
    </source>
</evidence>
<sequence length="452" mass="50251">MFHPPQPTDTLVNYIDSKFSDTNEGWSSEHDLLLGLLEGDGLKSYHASTAVAPVVKEHLDSLIEFHNRHKEFLDSSRDIRCGTKTIGELASHLPDISSEEGVIFPLPSPEGPHVRPTSIQLTGLERKVLFHREAMTQAILRDNRNTQALITAVQSIADREISATKAEMASLTGLIDDEIASIDPDDIAWNANENDLQNLKKLLKDGYQDLGEGQGTLKISLASFPELQEGVPVPDPAGRKRFLGTLVRNALYREWRINSLVSQAALRRKLTPAEDADLMRSAFLTEVIQYASPPGFHWGMKHLSAQTPSQHNDRVQHGQTTSDVPQSEFSGILTEVKKLLLSRDTESVMRASAARACEALRAEKTCEDPTASEMVDPGPIVADYYSKDPFEYAFEDIKDKVFDTEETDSQCVDSLRSLEAEEPYLPHQALPGFRDRVAALATVSDKDKRYQS</sequence>
<reference evidence="2" key="3">
    <citation type="submission" date="2014-01" db="EMBL/GenBank/DDBJ databases">
        <title>Evolution of pathogenesis and genome organization in the Tremellales.</title>
        <authorList>
            <person name="Cuomo C."/>
            <person name="Litvintseva A."/>
            <person name="Heitman J."/>
            <person name="Chen Y."/>
            <person name="Sun S."/>
            <person name="Springer D."/>
            <person name="Dromer F."/>
            <person name="Young S."/>
            <person name="Zeng Q."/>
            <person name="Chapman S."/>
            <person name="Gujja S."/>
            <person name="Saif S."/>
            <person name="Birren B."/>
        </authorList>
    </citation>
    <scope>NUCLEOTIDE SEQUENCE</scope>
    <source>
        <strain evidence="2">CBS 10118</strain>
    </source>
</reference>
<dbReference type="VEuPathDB" id="FungiDB:I302_05203"/>
<dbReference type="OrthoDB" id="10680110at2759"/>
<evidence type="ECO:0000313" key="4">
    <source>
        <dbReference type="Proteomes" id="UP000092730"/>
    </source>
</evidence>
<gene>
    <name evidence="2" type="ORF">I302_05203</name>
    <name evidence="3" type="ORF">I302_106077</name>
</gene>
<dbReference type="GeneID" id="30209602"/>
<feature type="compositionally biased region" description="Polar residues" evidence="1">
    <location>
        <begin position="317"/>
        <end position="327"/>
    </location>
</feature>
<dbReference type="AlphaFoldDB" id="A0A1B9G2Y7"/>
<feature type="region of interest" description="Disordered" evidence="1">
    <location>
        <begin position="308"/>
        <end position="327"/>
    </location>
</feature>
<organism evidence="2">
    <name type="scientific">Kwoniella bestiolae CBS 10118</name>
    <dbReference type="NCBI Taxonomy" id="1296100"/>
    <lineage>
        <taxon>Eukaryota</taxon>
        <taxon>Fungi</taxon>
        <taxon>Dikarya</taxon>
        <taxon>Basidiomycota</taxon>
        <taxon>Agaricomycotina</taxon>
        <taxon>Tremellomycetes</taxon>
        <taxon>Tremellales</taxon>
        <taxon>Cryptococcaceae</taxon>
        <taxon>Kwoniella</taxon>
    </lineage>
</organism>
<dbReference type="KEGG" id="kbi:30209602"/>
<name>A0A1B9G2Y7_9TREE</name>
<evidence type="ECO:0000256" key="1">
    <source>
        <dbReference type="SAM" id="MobiDB-lite"/>
    </source>
</evidence>
<dbReference type="RefSeq" id="XP_019046454.1">
    <property type="nucleotide sequence ID" value="XM_019191824.1"/>
</dbReference>
<reference evidence="2" key="1">
    <citation type="submission" date="2013-07" db="EMBL/GenBank/DDBJ databases">
        <title>The Genome Sequence of Cryptococcus bestiolae CBS10118.</title>
        <authorList>
            <consortium name="The Broad Institute Genome Sequencing Platform"/>
            <person name="Cuomo C."/>
            <person name="Litvintseva A."/>
            <person name="Chen Y."/>
            <person name="Heitman J."/>
            <person name="Sun S."/>
            <person name="Springer D."/>
            <person name="Dromer F."/>
            <person name="Young S.K."/>
            <person name="Zeng Q."/>
            <person name="Gargeya S."/>
            <person name="Fitzgerald M."/>
            <person name="Abouelleil A."/>
            <person name="Alvarado L."/>
            <person name="Berlin A.M."/>
            <person name="Chapman S.B."/>
            <person name="Dewar J."/>
            <person name="Goldberg J."/>
            <person name="Griggs A."/>
            <person name="Gujja S."/>
            <person name="Hansen M."/>
            <person name="Howarth C."/>
            <person name="Imamovic A."/>
            <person name="Larimer J."/>
            <person name="McCowan C."/>
            <person name="Murphy C."/>
            <person name="Pearson M."/>
            <person name="Priest M."/>
            <person name="Roberts A."/>
            <person name="Saif S."/>
            <person name="Shea T."/>
            <person name="Sykes S."/>
            <person name="Wortman J."/>
            <person name="Nusbaum C."/>
            <person name="Birren B."/>
        </authorList>
    </citation>
    <scope>NUCLEOTIDE SEQUENCE [LARGE SCALE GENOMIC DNA]</scope>
    <source>
        <strain evidence="2">CBS 10118</strain>
    </source>
</reference>
<accession>A0A1B9G2Y7</accession>
<reference evidence="3" key="2">
    <citation type="submission" date="2013-07" db="EMBL/GenBank/DDBJ databases">
        <authorList>
            <consortium name="The Broad Institute Genome Sequencing Platform"/>
            <person name="Cuomo C."/>
            <person name="Litvintseva A."/>
            <person name="Chen Y."/>
            <person name="Heitman J."/>
            <person name="Sun S."/>
            <person name="Springer D."/>
            <person name="Dromer F."/>
            <person name="Young S.K."/>
            <person name="Zeng Q."/>
            <person name="Gargeya S."/>
            <person name="Fitzgerald M."/>
            <person name="Abouelleil A."/>
            <person name="Alvarado L."/>
            <person name="Berlin A.M."/>
            <person name="Chapman S.B."/>
            <person name="Dewar J."/>
            <person name="Goldberg J."/>
            <person name="Griggs A."/>
            <person name="Gujja S."/>
            <person name="Hansen M."/>
            <person name="Howarth C."/>
            <person name="Imamovic A."/>
            <person name="Larimer J."/>
            <person name="McCowan C."/>
            <person name="Murphy C."/>
            <person name="Pearson M."/>
            <person name="Priest M."/>
            <person name="Roberts A."/>
            <person name="Saif S."/>
            <person name="Shea T."/>
            <person name="Sykes S."/>
            <person name="Wortman J."/>
            <person name="Nusbaum C."/>
            <person name="Birren B."/>
        </authorList>
    </citation>
    <scope>NUCLEOTIDE SEQUENCE</scope>
    <source>
        <strain evidence="3">CBS 10118</strain>
    </source>
</reference>
<protein>
    <submittedName>
        <fullName evidence="2">Uncharacterized protein</fullName>
    </submittedName>
</protein>
<dbReference type="Proteomes" id="UP000092730">
    <property type="component" value="Chromosome 4"/>
</dbReference>